<organism evidence="2">
    <name type="scientific">Halalkalibacterium halodurans</name>
    <name type="common">Bacillus halodurans</name>
    <dbReference type="NCBI Taxonomy" id="86665"/>
    <lineage>
        <taxon>Bacteria</taxon>
        <taxon>Bacillati</taxon>
        <taxon>Bacillota</taxon>
        <taxon>Bacilli</taxon>
        <taxon>Bacillales</taxon>
        <taxon>Bacillaceae</taxon>
        <taxon>Halalkalibacterium (ex Joshi et al. 2022)</taxon>
    </lineage>
</organism>
<protein>
    <recommendedName>
        <fullName evidence="3">X-X-X-Leu-X-X-Gly heptad repeat-containing protein</fullName>
    </recommendedName>
</protein>
<gene>
    <name evidence="2" type="ORF">AMD02_18865</name>
</gene>
<proteinExistence type="predicted"/>
<evidence type="ECO:0000256" key="1">
    <source>
        <dbReference type="SAM" id="SignalP"/>
    </source>
</evidence>
<dbReference type="SUPFAM" id="SSF58104">
    <property type="entry name" value="Methyl-accepting chemotaxis protein (MCP) signaling domain"/>
    <property type="match status" value="1"/>
</dbReference>
<reference evidence="2" key="1">
    <citation type="submission" date="2015-08" db="EMBL/GenBank/DDBJ databases">
        <title>Complete DNA Sequence of Pseudomonas syringae pv. actinidiae, the Causal Agent of Kiwifruit Canker Disease.</title>
        <authorList>
            <person name="Rikkerink E.H.A."/>
            <person name="Fineran P.C."/>
        </authorList>
    </citation>
    <scope>NUCLEOTIDE SEQUENCE</scope>
    <source>
        <strain evidence="2">DSM 13666</strain>
    </source>
</reference>
<keyword evidence="1" id="KW-0732">Signal</keyword>
<dbReference type="AlphaFoldDB" id="A0A0M0KCC3"/>
<dbReference type="RefSeq" id="WP_053432474.1">
    <property type="nucleotide sequence ID" value="NZ_CP040441.1"/>
</dbReference>
<dbReference type="EMBL" id="LILD01000014">
    <property type="protein sequence ID" value="KOO36247.1"/>
    <property type="molecule type" value="Genomic_DNA"/>
</dbReference>
<sequence>MKTKRILLVLITVLLVMPANRGLAATNHATNEGNITTKDEVVYASLKAAGTLNEIYVVNILEVTTPGSIIDYGPYTTVKNLTDLSDIEQSEDKVELHVSPGTFYYQGNMKDRKLPWDIDISYRLDGKKVAPESLAGKDGRLLLTIKTSANETVDPVFYENYVLQIMMTLDTEVASHIQAPDATIINVGRKRQIAFNVMPESDGEFSLLADVVDFEMEGIDISAIPLSMAIDAPEIDEMKDMRTLSDAIAEMNDGVSELNKGVSDLNQGVHRLREGSSKYEAGMSEVKHSSSELIQASETIEESLIALEKALSGSSAEMDLSELAQLPEGLSQLADGLREVADGLSQLKVNYAKAYAALDEAMDEIPNHQITETEVQQLYKSDANRQTVDQLLEVYVAAQTAKGTYDAVKEAFAAVEATLEQTSSSVHDMSNHLASLASELSASLETMEGLDSLSELQEGVAQLAANYGEFHGGLISYTDGIFQLADSYSEIHSGLDGIAEGTSELETGVDELHKGTKELTNETNDLPEQMQEEIDAMIDDYDKSDFEAVSFVSAKNENIHSVQFILKTEPIEVEEGETTVEEEEEKPGFWQRLKHLFS</sequence>
<feature type="chain" id="PRO_5044367260" description="X-X-X-Leu-X-X-Gly heptad repeat-containing protein" evidence="1">
    <location>
        <begin position="25"/>
        <end position="598"/>
    </location>
</feature>
<dbReference type="Gene3D" id="1.10.287.950">
    <property type="entry name" value="Methyl-accepting chemotaxis protein"/>
    <property type="match status" value="1"/>
</dbReference>
<dbReference type="PATRIC" id="fig|136160.3.peg.3745"/>
<name>A0A0M0KCC3_ALKHA</name>
<feature type="signal peptide" evidence="1">
    <location>
        <begin position="1"/>
        <end position="24"/>
    </location>
</feature>
<evidence type="ECO:0008006" key="3">
    <source>
        <dbReference type="Google" id="ProtNLM"/>
    </source>
</evidence>
<evidence type="ECO:0000313" key="2">
    <source>
        <dbReference type="EMBL" id="KOO36247.1"/>
    </source>
</evidence>
<comment type="caution">
    <text evidence="2">The sequence shown here is derived from an EMBL/GenBank/DDBJ whole genome shotgun (WGS) entry which is preliminary data.</text>
</comment>
<accession>A0A0M0KCC3</accession>
<dbReference type="GeneID" id="87596292"/>